<evidence type="ECO:0000259" key="1">
    <source>
        <dbReference type="Pfam" id="PF03101"/>
    </source>
</evidence>
<evidence type="ECO:0000313" key="3">
    <source>
        <dbReference type="Proteomes" id="UP000187406"/>
    </source>
</evidence>
<dbReference type="InParanoid" id="A0A1Q3BRZ5"/>
<gene>
    <name evidence="2" type="ORF">CFOL_v3_14206</name>
</gene>
<reference evidence="3" key="1">
    <citation type="submission" date="2016-04" db="EMBL/GenBank/DDBJ databases">
        <title>Cephalotus genome sequencing.</title>
        <authorList>
            <person name="Fukushima K."/>
            <person name="Hasebe M."/>
            <person name="Fang X."/>
        </authorList>
    </citation>
    <scope>NUCLEOTIDE SEQUENCE [LARGE SCALE GENOMIC DNA]</scope>
    <source>
        <strain evidence="3">cv. St1</strain>
    </source>
</reference>
<name>A0A1Q3BRZ5_CEPFO</name>
<organism evidence="2 3">
    <name type="scientific">Cephalotus follicularis</name>
    <name type="common">Albany pitcher plant</name>
    <dbReference type="NCBI Taxonomy" id="3775"/>
    <lineage>
        <taxon>Eukaryota</taxon>
        <taxon>Viridiplantae</taxon>
        <taxon>Streptophyta</taxon>
        <taxon>Embryophyta</taxon>
        <taxon>Tracheophyta</taxon>
        <taxon>Spermatophyta</taxon>
        <taxon>Magnoliopsida</taxon>
        <taxon>eudicotyledons</taxon>
        <taxon>Gunneridae</taxon>
        <taxon>Pentapetalae</taxon>
        <taxon>rosids</taxon>
        <taxon>fabids</taxon>
        <taxon>Oxalidales</taxon>
        <taxon>Cephalotaceae</taxon>
        <taxon>Cephalotus</taxon>
    </lineage>
</organism>
<dbReference type="PANTHER" id="PTHR47718">
    <property type="entry name" value="OS01G0519700 PROTEIN"/>
    <property type="match status" value="1"/>
</dbReference>
<protein>
    <submittedName>
        <fullName evidence="2">FAR1 domain-containing protein</fullName>
    </submittedName>
</protein>
<proteinExistence type="predicted"/>
<comment type="caution">
    <text evidence="2">The sequence shown here is derived from an EMBL/GenBank/DDBJ whole genome shotgun (WGS) entry which is preliminary data.</text>
</comment>
<evidence type="ECO:0000313" key="2">
    <source>
        <dbReference type="EMBL" id="GAV70708.1"/>
    </source>
</evidence>
<dbReference type="STRING" id="3775.A0A1Q3BRZ5"/>
<dbReference type="OrthoDB" id="688325at2759"/>
<feature type="domain" description="FAR1" evidence="1">
    <location>
        <begin position="66"/>
        <end position="153"/>
    </location>
</feature>
<dbReference type="PANTHER" id="PTHR47718:SF2">
    <property type="entry name" value="PROTEIN FAR1-RELATED SEQUENCE 5-LIKE"/>
    <property type="match status" value="1"/>
</dbReference>
<dbReference type="InterPro" id="IPR004330">
    <property type="entry name" value="FAR1_DNA_bnd_dom"/>
</dbReference>
<accession>A0A1Q3BRZ5</accession>
<dbReference type="Proteomes" id="UP000187406">
    <property type="component" value="Unassembled WGS sequence"/>
</dbReference>
<dbReference type="Pfam" id="PF03101">
    <property type="entry name" value="FAR1"/>
    <property type="match status" value="1"/>
</dbReference>
<sequence>MERNENQSRQDDEDDFLKMMFPTGANMEYQILEQSTGAEEESDRRFIASIPLEGMEFQTIEEAWIYWQGYGRKMGFGVRKHYLNKGKDNVVTSRGFVCNKEGQRGKDKRDHLTKVGRAETRMGCNARMGIKLIRKTGKYRVYDFVAEHNHELHKLECVHMMRSVRKLSDVQAFEVNLADDAGLTQKLSHNFFSIQAGGKENLGFLRVDQNNYLRTKRQRASVYGEGGSLLRYFENQVLQNPSFFYAVQLDKEELITNIFLIYNRLP</sequence>
<dbReference type="AlphaFoldDB" id="A0A1Q3BRZ5"/>
<dbReference type="EMBL" id="BDDD01000833">
    <property type="protein sequence ID" value="GAV70708.1"/>
    <property type="molecule type" value="Genomic_DNA"/>
</dbReference>
<keyword evidence="3" id="KW-1185">Reference proteome</keyword>